<dbReference type="WBParaSite" id="BTMF_0000610001-mRNA-1">
    <property type="protein sequence ID" value="BTMF_0000610001-mRNA-1"/>
    <property type="gene ID" value="BTMF_0000610001"/>
</dbReference>
<accession>A0A0R3QI72</accession>
<evidence type="ECO:0000256" key="1">
    <source>
        <dbReference type="SAM" id="MobiDB-lite"/>
    </source>
</evidence>
<feature type="compositionally biased region" description="Basic and acidic residues" evidence="1">
    <location>
        <begin position="1"/>
        <end position="20"/>
    </location>
</feature>
<organism evidence="4">
    <name type="scientific">Brugia timori</name>
    <dbReference type="NCBI Taxonomy" id="42155"/>
    <lineage>
        <taxon>Eukaryota</taxon>
        <taxon>Metazoa</taxon>
        <taxon>Ecdysozoa</taxon>
        <taxon>Nematoda</taxon>
        <taxon>Chromadorea</taxon>
        <taxon>Rhabditida</taxon>
        <taxon>Spirurina</taxon>
        <taxon>Spiruromorpha</taxon>
        <taxon>Filarioidea</taxon>
        <taxon>Onchocercidae</taxon>
        <taxon>Brugia</taxon>
    </lineage>
</organism>
<reference evidence="2 3" key="2">
    <citation type="submission" date="2018-11" db="EMBL/GenBank/DDBJ databases">
        <authorList>
            <consortium name="Pathogen Informatics"/>
        </authorList>
    </citation>
    <scope>NUCLEOTIDE SEQUENCE [LARGE SCALE GENOMIC DNA]</scope>
</reference>
<keyword evidence="3" id="KW-1185">Reference proteome</keyword>
<dbReference type="AlphaFoldDB" id="A0A0R3QI72"/>
<dbReference type="Proteomes" id="UP000280834">
    <property type="component" value="Unassembled WGS sequence"/>
</dbReference>
<gene>
    <name evidence="2" type="ORF">BTMF_LOCUS5357</name>
</gene>
<proteinExistence type="predicted"/>
<evidence type="ECO:0000313" key="2">
    <source>
        <dbReference type="EMBL" id="VDO17998.1"/>
    </source>
</evidence>
<feature type="region of interest" description="Disordered" evidence="1">
    <location>
        <begin position="1"/>
        <end position="30"/>
    </location>
</feature>
<reference evidence="4" key="1">
    <citation type="submission" date="2017-02" db="UniProtKB">
        <authorList>
            <consortium name="WormBaseParasite"/>
        </authorList>
    </citation>
    <scope>IDENTIFICATION</scope>
</reference>
<evidence type="ECO:0000313" key="4">
    <source>
        <dbReference type="WBParaSite" id="BTMF_0000610001-mRNA-1"/>
    </source>
</evidence>
<dbReference type="EMBL" id="UZAG01005716">
    <property type="protein sequence ID" value="VDO17998.1"/>
    <property type="molecule type" value="Genomic_DNA"/>
</dbReference>
<sequence length="30" mass="3464">MDREKSHVPDPECSEKEPRSGSRMFLCIAK</sequence>
<evidence type="ECO:0000313" key="3">
    <source>
        <dbReference type="Proteomes" id="UP000280834"/>
    </source>
</evidence>
<protein>
    <submittedName>
        <fullName evidence="2 4">Uncharacterized protein</fullName>
    </submittedName>
</protein>
<name>A0A0R3QI72_9BILA</name>